<dbReference type="OrthoDB" id="6776649at2759"/>
<feature type="region of interest" description="Disordered" evidence="1">
    <location>
        <begin position="125"/>
        <end position="147"/>
    </location>
</feature>
<sequence length="555" mass="63906">MDDYLSRVVNTFTTTQNSIITNEPEYSHNGPENDLNSASKNLEISSKANYHKSVNDVCEILPQLQDRWSPLYELLQEWGLETIYEILLRIQAKFEYYLQRWQKHHGIQFESLLNTSKIVDSPCRVDSPATSNSNISIVSDDQSDDTPSNKVKLREILNTAEGQMILQYFDKHKELNPKNRQILNDLIVQHFIVNKKKMTVSIADDISKQIVTIFTNEPKEYYFAAQYKKAPKGKLYNKYQNDMHKLVKCGLLEKNSSVTSITTKVTSFEVEENYEELVVRLRTEDMPWEQIEILWEQTCQGRLKSIRENNDCHTALIQNLWKQYSHPMGYRLIELDYSQFMNNADGTSIVSEWTDFFLKTSQIFLKKFGTNFEINEVDSEEGKNAYLLWYLHALKPSSKKVTKDATGKKSIYKFTIRDSQMSFFMVEPTAAALLSKMQEILSKGNRIQPMILIVGTIKDPKEIMGARYGIQLVYCLLLIIELWLATSICCDVTTTSFWSAEIERSLFSVSNNLDDLLVRTRHFPTPTGPGLHILRSADGEHEDGLKNSVILGAAE</sequence>
<dbReference type="Proteomes" id="UP001153636">
    <property type="component" value="Chromosome 2"/>
</dbReference>
<dbReference type="AlphaFoldDB" id="A0A9P0CRP2"/>
<feature type="compositionally biased region" description="Polar residues" evidence="1">
    <location>
        <begin position="128"/>
        <end position="147"/>
    </location>
</feature>
<proteinExistence type="predicted"/>
<evidence type="ECO:0000256" key="1">
    <source>
        <dbReference type="SAM" id="MobiDB-lite"/>
    </source>
</evidence>
<accession>A0A9P0CRP2</accession>
<name>A0A9P0CRP2_9CUCU</name>
<evidence type="ECO:0000313" key="3">
    <source>
        <dbReference type="Proteomes" id="UP001153636"/>
    </source>
</evidence>
<dbReference type="EMBL" id="OV651814">
    <property type="protein sequence ID" value="CAH1106786.1"/>
    <property type="molecule type" value="Genomic_DNA"/>
</dbReference>
<organism evidence="2 3">
    <name type="scientific">Psylliodes chrysocephalus</name>
    <dbReference type="NCBI Taxonomy" id="3402493"/>
    <lineage>
        <taxon>Eukaryota</taxon>
        <taxon>Metazoa</taxon>
        <taxon>Ecdysozoa</taxon>
        <taxon>Arthropoda</taxon>
        <taxon>Hexapoda</taxon>
        <taxon>Insecta</taxon>
        <taxon>Pterygota</taxon>
        <taxon>Neoptera</taxon>
        <taxon>Endopterygota</taxon>
        <taxon>Coleoptera</taxon>
        <taxon>Polyphaga</taxon>
        <taxon>Cucujiformia</taxon>
        <taxon>Chrysomeloidea</taxon>
        <taxon>Chrysomelidae</taxon>
        <taxon>Galerucinae</taxon>
        <taxon>Alticini</taxon>
        <taxon>Psylliodes</taxon>
    </lineage>
</organism>
<gene>
    <name evidence="2" type="ORF">PSYICH_LOCUS7069</name>
</gene>
<reference evidence="2" key="1">
    <citation type="submission" date="2022-01" db="EMBL/GenBank/DDBJ databases">
        <authorList>
            <person name="King R."/>
        </authorList>
    </citation>
    <scope>NUCLEOTIDE SEQUENCE</scope>
</reference>
<protein>
    <submittedName>
        <fullName evidence="2">Uncharacterized protein</fullName>
    </submittedName>
</protein>
<keyword evidence="3" id="KW-1185">Reference proteome</keyword>
<evidence type="ECO:0000313" key="2">
    <source>
        <dbReference type="EMBL" id="CAH1106786.1"/>
    </source>
</evidence>